<dbReference type="SUPFAM" id="SSF56112">
    <property type="entry name" value="Protein kinase-like (PK-like)"/>
    <property type="match status" value="2"/>
</dbReference>
<dbReference type="InterPro" id="IPR011009">
    <property type="entry name" value="Kinase-like_dom_sf"/>
</dbReference>
<dbReference type="GO" id="GO:0005524">
    <property type="term" value="F:ATP binding"/>
    <property type="evidence" value="ECO:0007669"/>
    <property type="project" value="InterPro"/>
</dbReference>
<evidence type="ECO:0000259" key="1">
    <source>
        <dbReference type="PROSITE" id="PS50011"/>
    </source>
</evidence>
<dbReference type="Proteomes" id="UP001206925">
    <property type="component" value="Unassembled WGS sequence"/>
</dbReference>
<evidence type="ECO:0000313" key="2">
    <source>
        <dbReference type="EMBL" id="KAI7754900.1"/>
    </source>
</evidence>
<dbReference type="AlphaFoldDB" id="A0AAD5GTR2"/>
<dbReference type="PROSITE" id="PS50011">
    <property type="entry name" value="PROTEIN_KINASE_DOM"/>
    <property type="match status" value="1"/>
</dbReference>
<dbReference type="Pfam" id="PF00069">
    <property type="entry name" value="Pkinase"/>
    <property type="match status" value="1"/>
</dbReference>
<dbReference type="EMBL" id="JAMZMK010002287">
    <property type="protein sequence ID" value="KAI7754900.1"/>
    <property type="molecule type" value="Genomic_DNA"/>
</dbReference>
<dbReference type="GO" id="GO:0004672">
    <property type="term" value="F:protein kinase activity"/>
    <property type="evidence" value="ECO:0007669"/>
    <property type="project" value="InterPro"/>
</dbReference>
<reference evidence="2" key="1">
    <citation type="submission" date="2022-06" db="EMBL/GenBank/DDBJ databases">
        <title>Uncovering the hologenomic basis of an extraordinary plant invasion.</title>
        <authorList>
            <person name="Bieker V.C."/>
            <person name="Martin M.D."/>
            <person name="Gilbert T."/>
            <person name="Hodgins K."/>
            <person name="Battlay P."/>
            <person name="Petersen B."/>
            <person name="Wilson J."/>
        </authorList>
    </citation>
    <scope>NUCLEOTIDE SEQUENCE</scope>
    <source>
        <strain evidence="2">AA19_3_7</strain>
        <tissue evidence="2">Leaf</tissue>
    </source>
</reference>
<feature type="domain" description="Protein kinase" evidence="1">
    <location>
        <begin position="36"/>
        <end position="359"/>
    </location>
</feature>
<proteinExistence type="predicted"/>
<keyword evidence="3" id="KW-1185">Reference proteome</keyword>
<name>A0AAD5GTR2_AMBAR</name>
<dbReference type="PANTHER" id="PTHR45621">
    <property type="entry name" value="OS01G0588500 PROTEIN-RELATED"/>
    <property type="match status" value="1"/>
</dbReference>
<comment type="caution">
    <text evidence="2">The sequence shown here is derived from an EMBL/GenBank/DDBJ whole genome shotgun (WGS) entry which is preliminary data.</text>
</comment>
<feature type="non-terminal residue" evidence="2">
    <location>
        <position position="478"/>
    </location>
</feature>
<gene>
    <name evidence="2" type="ORF">M8C21_026686</name>
</gene>
<dbReference type="InterPro" id="IPR050823">
    <property type="entry name" value="Plant_Ser_Thr_Prot_Kinase"/>
</dbReference>
<evidence type="ECO:0000313" key="3">
    <source>
        <dbReference type="Proteomes" id="UP001206925"/>
    </source>
</evidence>
<protein>
    <recommendedName>
        <fullName evidence="1">Protein kinase domain-containing protein</fullName>
    </recommendedName>
</protein>
<dbReference type="Gene3D" id="3.30.200.20">
    <property type="entry name" value="Phosphorylase Kinase, domain 1"/>
    <property type="match status" value="1"/>
</dbReference>
<sequence length="478" mass="54145">MMLTGAVKHDKVSFILPNQTCQRLTLAEIELATNNFDEALVIGSGGFGQFTYAELLSATNSCNDEEFSIYQSKTIFKGWVDELTYAPTEPGVGLAMYVKARHIGTSKLDLKSKEFNHPNLAKLIGYYFDEQLQHLSCVYELTPSLDKLLFGEAGTTSLSWVARLKIALGAAQGLSFLHKKGHPAYSQFKTACILVDTDYNARLWDFEVDSSFVVALDSYSFEMDAHYAAPEWFRYQADVMFEGVGIGHYYEYNFGVKSEIYSFGVILLEILTGMKVFDPNRPEGKENLVKWATPLLPHEENLEMILDPKLQENNNPPKGAFMLAQLVSNCLQPTQDKRPSIETILQLDLKSEEFNHPNLVKLIGYYLNEQDLYCVYELNPSTTSLSWAARLKIAVGAAQGLSFLHKKGHPAYSQFKTTCIMVDADYNARLWDFDTENSYLALDSYSFDMDAYYSAPEWFRYQADVILEGNNIEHPDKH</sequence>
<accession>A0AAD5GTR2</accession>
<dbReference type="Gene3D" id="1.10.510.10">
    <property type="entry name" value="Transferase(Phosphotransferase) domain 1"/>
    <property type="match status" value="2"/>
</dbReference>
<organism evidence="2 3">
    <name type="scientific">Ambrosia artemisiifolia</name>
    <name type="common">Common ragweed</name>
    <dbReference type="NCBI Taxonomy" id="4212"/>
    <lineage>
        <taxon>Eukaryota</taxon>
        <taxon>Viridiplantae</taxon>
        <taxon>Streptophyta</taxon>
        <taxon>Embryophyta</taxon>
        <taxon>Tracheophyta</taxon>
        <taxon>Spermatophyta</taxon>
        <taxon>Magnoliopsida</taxon>
        <taxon>eudicotyledons</taxon>
        <taxon>Gunneridae</taxon>
        <taxon>Pentapetalae</taxon>
        <taxon>asterids</taxon>
        <taxon>campanulids</taxon>
        <taxon>Asterales</taxon>
        <taxon>Asteraceae</taxon>
        <taxon>Asteroideae</taxon>
        <taxon>Heliantheae alliance</taxon>
        <taxon>Heliantheae</taxon>
        <taxon>Ambrosia</taxon>
    </lineage>
</organism>
<dbReference type="InterPro" id="IPR000719">
    <property type="entry name" value="Prot_kinase_dom"/>
</dbReference>